<reference evidence="4 5" key="1">
    <citation type="submission" date="2014-03" db="EMBL/GenBank/DDBJ databases">
        <authorList>
            <person name="Warren W."/>
            <person name="Wilson R.K."/>
        </authorList>
    </citation>
    <scope>NUCLEOTIDE SEQUENCE</scope>
</reference>
<gene>
    <name evidence="4" type="primary">USP35</name>
</gene>
<dbReference type="Gene3D" id="3.90.70.10">
    <property type="entry name" value="Cysteine proteinases"/>
    <property type="match status" value="1"/>
</dbReference>
<dbReference type="Bgee" id="ENSCSAG00000003800">
    <property type="expression patterns" value="Expressed in adrenal cortex and 7 other cell types or tissues"/>
</dbReference>
<evidence type="ECO:0000313" key="5">
    <source>
        <dbReference type="Proteomes" id="UP000029965"/>
    </source>
</evidence>
<keyword evidence="1" id="KW-0378">Hydrolase</keyword>
<keyword evidence="1" id="KW-0788">Thiol protease</keyword>
<dbReference type="InterPro" id="IPR028889">
    <property type="entry name" value="USP"/>
</dbReference>
<dbReference type="InterPro" id="IPR049407">
    <property type="entry name" value="Usp38-like_N"/>
</dbReference>
<evidence type="ECO:0000256" key="2">
    <source>
        <dbReference type="SAM" id="MobiDB-lite"/>
    </source>
</evidence>
<dbReference type="FunFam" id="3.90.70.10:FF:000094">
    <property type="entry name" value="ubiquitin carboxyl-terminal hydrolase 35"/>
    <property type="match status" value="1"/>
</dbReference>
<dbReference type="GO" id="GO:0016579">
    <property type="term" value="P:protein deubiquitination"/>
    <property type="evidence" value="ECO:0007669"/>
    <property type="project" value="InterPro"/>
</dbReference>
<dbReference type="Proteomes" id="UP000029965">
    <property type="component" value="Chromosome 1"/>
</dbReference>
<dbReference type="GO" id="GO:0004843">
    <property type="term" value="F:cysteine-type deubiquitinase activity"/>
    <property type="evidence" value="ECO:0007669"/>
    <property type="project" value="UniProtKB-UniRule"/>
</dbReference>
<dbReference type="Ensembl" id="ENSCSAT00000001828.1">
    <property type="protein sequence ID" value="ENSCSAP00000000166.1"/>
    <property type="gene ID" value="ENSCSAG00000003800.1"/>
</dbReference>
<comment type="similarity">
    <text evidence="1">Belongs to the peptidase C19 family.</text>
</comment>
<dbReference type="EC" id="3.4.19.12" evidence="1"/>
<accession>A0A0D9QUX7</accession>
<dbReference type="PANTHER" id="PTHR24006">
    <property type="entry name" value="UBIQUITIN CARBOXYL-TERMINAL HYDROLASE"/>
    <property type="match status" value="1"/>
</dbReference>
<proteinExistence type="inferred from homology"/>
<dbReference type="GO" id="GO:0005634">
    <property type="term" value="C:nucleus"/>
    <property type="evidence" value="ECO:0007669"/>
    <property type="project" value="TreeGrafter"/>
</dbReference>
<dbReference type="PANTHER" id="PTHR24006:SF660">
    <property type="entry name" value="UBIQUITIN CARBOXYL-TERMINAL HYDROLASE 35"/>
    <property type="match status" value="1"/>
</dbReference>
<feature type="region of interest" description="Disordered" evidence="2">
    <location>
        <begin position="656"/>
        <end position="726"/>
    </location>
</feature>
<protein>
    <recommendedName>
        <fullName evidence="1">Ubiquitin carboxyl-terminal hydrolase</fullName>
        <ecNumber evidence="1">3.4.19.12</ecNumber>
    </recommendedName>
</protein>
<dbReference type="GO" id="GO:0005829">
    <property type="term" value="C:cytosol"/>
    <property type="evidence" value="ECO:0007669"/>
    <property type="project" value="TreeGrafter"/>
</dbReference>
<keyword evidence="5" id="KW-1185">Reference proteome</keyword>
<keyword evidence="1" id="KW-0645">Protease</keyword>
<dbReference type="EMBL" id="AQIB01134048">
    <property type="status" value="NOT_ANNOTATED_CDS"/>
    <property type="molecule type" value="Genomic_DNA"/>
</dbReference>
<dbReference type="InterPro" id="IPR050164">
    <property type="entry name" value="Peptidase_C19"/>
</dbReference>
<keyword evidence="1" id="KW-0833">Ubl conjugation pathway</keyword>
<dbReference type="Pfam" id="PF00443">
    <property type="entry name" value="UCH"/>
    <property type="match status" value="1"/>
</dbReference>
<feature type="domain" description="USP" evidence="3">
    <location>
        <begin position="488"/>
        <end position="860"/>
    </location>
</feature>
<dbReference type="InterPro" id="IPR016024">
    <property type="entry name" value="ARM-type_fold"/>
</dbReference>
<dbReference type="InterPro" id="IPR001394">
    <property type="entry name" value="Peptidase_C19_UCH"/>
</dbReference>
<dbReference type="Pfam" id="PF21246">
    <property type="entry name" value="Usp38-like_N"/>
    <property type="match status" value="1"/>
</dbReference>
<feature type="compositionally biased region" description="Gly residues" evidence="2">
    <location>
        <begin position="933"/>
        <end position="945"/>
    </location>
</feature>
<sequence>MRNLRPRKFELLALSLSTQGLHRELLSPAVVGCRAVTLLPVLRSAGAMDKILEAVVTSSYPVSVKQGLVRRVLEAARQPLEREQCLALLALGARLYVGGAEELPRRVGCQLLHVAGRHHPDVFAEFFSARRVLRLLQGGAGPPGPRALACVQLGLQLLPEGPAADEVFALLRREVLRTVCERPGPAACAQVARLLARHPRCVPDGPHRLLFCQQLVRCLGRFRCPAEGEEGAVEFLEQAQQVSGLLAQLWRAQPAAILPCLKELFAVISCTEEEPPSSALASVVQHLPLELMDGVVRNLSNDDSVTDSQMLTAISRMIDWVSWPLGKNIDKWIIALLKGLAAVKKFSILIEVSLTKIEKVFSKLLYPIVRGAALSVLKYMLLTFQHSHEAFHLLLPHIPRMVASLVKEDSNSGTSCLEQLSELVHCMVFRFPGFPDLYEPVMEAIKDLHVPNEDRIKQLLGQDAWTSQKSELAGFYPRLMAKSDTGKIGLINLGNTCYVNSILQALFMASDFRHCVLRLTENNSQPLMTKLQWLFGFLEHSQRPAISPENFLSASWTPWFSPGTQQDCSEYLKYLLDRLHEEEKTGTRICQKLKQSSSPSLPEEPPAPSSTSVEKMFGGKIVTRICCLCCLNISSREEAFTDLSLAFPPPERCRRRRLGSVMRPPGDITAQELLPTASAQGPGRVGPRRQRKHCITGDTPPTSLDIEGLDSKEAGGQSSQEEKDAEKVVELSQGPRYLILTLLRFSFDLRTMRRRKILDDVSIPLLLRLPLAGGRGQAYDLCSVVVHSGVSSESGHYYCYAREGAARPAPSLGTADRPEPENQWYLFNDTRVSFSSFESVSNVTSFFPKDTAYVLFYRQRPREGPEAESGSSRVRTEPTLHKDLMEAISKDNILYLQEQEKEARSRAAYISALPTSPHWGRGFDEDKDEDEGSPGGCNPAGGNGGDFHRLVF</sequence>
<organism evidence="4 5">
    <name type="scientific">Chlorocebus sabaeus</name>
    <name type="common">Green monkey</name>
    <name type="synonym">Simia sabaea</name>
    <dbReference type="NCBI Taxonomy" id="60711"/>
    <lineage>
        <taxon>Eukaryota</taxon>
        <taxon>Metazoa</taxon>
        <taxon>Chordata</taxon>
        <taxon>Craniata</taxon>
        <taxon>Vertebrata</taxon>
        <taxon>Euteleostomi</taxon>
        <taxon>Mammalia</taxon>
        <taxon>Eutheria</taxon>
        <taxon>Euarchontoglires</taxon>
        <taxon>Primates</taxon>
        <taxon>Haplorrhini</taxon>
        <taxon>Catarrhini</taxon>
        <taxon>Cercopithecidae</taxon>
        <taxon>Cercopithecinae</taxon>
        <taxon>Chlorocebus</taxon>
    </lineage>
</organism>
<evidence type="ECO:0000259" key="3">
    <source>
        <dbReference type="PROSITE" id="PS50235"/>
    </source>
</evidence>
<dbReference type="PROSITE" id="PS50235">
    <property type="entry name" value="USP_3"/>
    <property type="match status" value="1"/>
</dbReference>
<dbReference type="GO" id="GO:0006508">
    <property type="term" value="P:proteolysis"/>
    <property type="evidence" value="ECO:0007669"/>
    <property type="project" value="UniProtKB-KW"/>
</dbReference>
<dbReference type="InterPro" id="IPR018200">
    <property type="entry name" value="USP_CS"/>
</dbReference>
<dbReference type="STRING" id="60711.ENSCSAP00000000166"/>
<dbReference type="InterPro" id="IPR038765">
    <property type="entry name" value="Papain-like_cys_pep_sf"/>
</dbReference>
<dbReference type="AlphaFoldDB" id="A0A0D9QUX7"/>
<evidence type="ECO:0000256" key="1">
    <source>
        <dbReference type="RuleBase" id="RU366025"/>
    </source>
</evidence>
<dbReference type="GeneTree" id="ENSGT00940000160942"/>
<dbReference type="PROSITE" id="PS00972">
    <property type="entry name" value="USP_1"/>
    <property type="match status" value="1"/>
</dbReference>
<name>A0A0D9QUX7_CHLSB</name>
<dbReference type="jPOST" id="A0A0D9QUX7"/>
<dbReference type="SUPFAM" id="SSF54001">
    <property type="entry name" value="Cysteine proteinases"/>
    <property type="match status" value="1"/>
</dbReference>
<dbReference type="SUPFAM" id="SSF48371">
    <property type="entry name" value="ARM repeat"/>
    <property type="match status" value="1"/>
</dbReference>
<reference evidence="4" key="3">
    <citation type="submission" date="2025-09" db="UniProtKB">
        <authorList>
            <consortium name="Ensembl"/>
        </authorList>
    </citation>
    <scope>IDENTIFICATION</scope>
</reference>
<dbReference type="eggNOG" id="KOG1864">
    <property type="taxonomic scope" value="Eukaryota"/>
</dbReference>
<comment type="function">
    <text evidence="1">Deubiquitinating enzyme that removes conjugated ubiquitin from specific proteins to regulate different cellular processes.</text>
</comment>
<feature type="region of interest" description="Disordered" evidence="2">
    <location>
        <begin position="918"/>
        <end position="945"/>
    </location>
</feature>
<evidence type="ECO:0000313" key="4">
    <source>
        <dbReference type="Ensembl" id="ENSCSAP00000000166.1"/>
    </source>
</evidence>
<dbReference type="PROSITE" id="PS00973">
    <property type="entry name" value="USP_2"/>
    <property type="match status" value="1"/>
</dbReference>
<feature type="region of interest" description="Disordered" evidence="2">
    <location>
        <begin position="591"/>
        <end position="612"/>
    </location>
</feature>
<comment type="catalytic activity">
    <reaction evidence="1">
        <text>Thiol-dependent hydrolysis of ester, thioester, amide, peptide and isopeptide bonds formed by the C-terminal Gly of ubiquitin (a 76-residue protein attached to proteins as an intracellular targeting signal).</text>
        <dbReference type="EC" id="3.4.19.12"/>
    </reaction>
</comment>
<reference evidence="4" key="2">
    <citation type="submission" date="2025-08" db="UniProtKB">
        <authorList>
            <consortium name="Ensembl"/>
        </authorList>
    </citation>
    <scope>IDENTIFICATION</scope>
</reference>
<dbReference type="OMA" id="YKMCGRS"/>